<gene>
    <name evidence="4" type="ORF">Lnau_2484</name>
</gene>
<dbReference type="PANTHER" id="PTHR43575">
    <property type="entry name" value="PROTEIN ABCI7, CHLOROPLASTIC"/>
    <property type="match status" value="1"/>
</dbReference>
<sequence length="420" mass="47585">MSEVIDFYQQQAKQELSTIPWLAELQTKGLHEFLRRGFPTRHHEDWKYTVVDTLLQQRFIQQRQNQTSRIKPEFQSDLYLTLQNGQVFNENELASHLPKGVLIQSLATALEQHADKIKPYLGQVLRHEHGFQALNTAMLRCGVVVYLAAGVRVEQPIVLSHWQDQENQAVHNRYLIIAEEGSQATIIEDYQGAEACQYFTNTVTEAFVAKNANLVHYKIQRESKSAYHIGHLSVKQDSASQIDSHLLSLGGKLVRSDIDLHLQEENARCLLNGIYVPTDGQHMDQHTTIHHLVPNCHSEQNYKGILNGRSRAVFNGKVFVAKDAQHTQAHQQNKNLLLSAQAEIDTKPQLEIFADDVICSHGATVGQLDEEALFYLATRGIDRREATSYLIRAFAADNIGLVSNPALADWMANLLNEQLR</sequence>
<dbReference type="RefSeq" id="WP_058505481.1">
    <property type="nucleotide sequence ID" value="NZ_CAAAIF010000004.1"/>
</dbReference>
<keyword evidence="5" id="KW-1185">Reference proteome</keyword>
<dbReference type="GO" id="GO:0016226">
    <property type="term" value="P:iron-sulfur cluster assembly"/>
    <property type="evidence" value="ECO:0007669"/>
    <property type="project" value="InterPro"/>
</dbReference>
<dbReference type="STRING" id="45070.Lnau_2484"/>
<dbReference type="InterPro" id="IPR045595">
    <property type="entry name" value="SufBD_N"/>
</dbReference>
<dbReference type="InterPro" id="IPR055346">
    <property type="entry name" value="Fe-S_cluster_assembly_SufBD"/>
</dbReference>
<dbReference type="InterPro" id="IPR037284">
    <property type="entry name" value="SUF_FeS_clus_asmbl_SufBD_sf"/>
</dbReference>
<dbReference type="InterPro" id="IPR000825">
    <property type="entry name" value="SUF_FeS_clus_asmbl_SufBD_core"/>
</dbReference>
<dbReference type="NCBIfam" id="TIGR01981">
    <property type="entry name" value="sufD"/>
    <property type="match status" value="1"/>
</dbReference>
<evidence type="ECO:0000256" key="1">
    <source>
        <dbReference type="ARBA" id="ARBA00043967"/>
    </source>
</evidence>
<feature type="domain" description="SUF system FeS cluster assembly SufBD N-terminal" evidence="3">
    <location>
        <begin position="5"/>
        <end position="157"/>
    </location>
</feature>
<proteinExistence type="inferred from homology"/>
<dbReference type="PATRIC" id="fig|45070.6.peg.2621"/>
<dbReference type="EMBL" id="LNYO01000024">
    <property type="protein sequence ID" value="KTD32836.1"/>
    <property type="molecule type" value="Genomic_DNA"/>
</dbReference>
<evidence type="ECO:0000313" key="5">
    <source>
        <dbReference type="Proteomes" id="UP000054725"/>
    </source>
</evidence>
<dbReference type="SUPFAM" id="SSF101960">
    <property type="entry name" value="Stabilizer of iron transporter SufD"/>
    <property type="match status" value="1"/>
</dbReference>
<protein>
    <submittedName>
        <fullName evidence="4">ABC transporter permease</fullName>
    </submittedName>
</protein>
<dbReference type="InterPro" id="IPR011542">
    <property type="entry name" value="SUF_FeS_clus_asmbl_SufD"/>
</dbReference>
<evidence type="ECO:0000313" key="4">
    <source>
        <dbReference type="EMBL" id="KTD32836.1"/>
    </source>
</evidence>
<dbReference type="Proteomes" id="UP000054725">
    <property type="component" value="Unassembled WGS sequence"/>
</dbReference>
<feature type="domain" description="SUF system FeS cluster assembly SufBD core" evidence="2">
    <location>
        <begin position="163"/>
        <end position="394"/>
    </location>
</feature>
<reference evidence="4 5" key="1">
    <citation type="submission" date="2015-11" db="EMBL/GenBank/DDBJ databases">
        <title>Genomic analysis of 38 Legionella species identifies large and diverse effector repertoires.</title>
        <authorList>
            <person name="Burstein D."/>
            <person name="Amaro F."/>
            <person name="Zusman T."/>
            <person name="Lifshitz Z."/>
            <person name="Cohen O."/>
            <person name="Gilbert J.A."/>
            <person name="Pupko T."/>
            <person name="Shuman H.A."/>
            <person name="Segal G."/>
        </authorList>
    </citation>
    <scope>NUCLEOTIDE SEQUENCE [LARGE SCALE GENOMIC DNA]</scope>
    <source>
        <strain evidence="4 5">ATCC 49506</strain>
    </source>
</reference>
<name>A0A0W0WKI3_9GAMM</name>
<evidence type="ECO:0000259" key="2">
    <source>
        <dbReference type="Pfam" id="PF01458"/>
    </source>
</evidence>
<dbReference type="Pfam" id="PF19295">
    <property type="entry name" value="SufBD_N"/>
    <property type="match status" value="1"/>
</dbReference>
<dbReference type="AlphaFoldDB" id="A0A0W0WKI3"/>
<dbReference type="OrthoDB" id="9768262at2"/>
<accession>A0A0W0WKI3</accession>
<dbReference type="PANTHER" id="PTHR43575:SF1">
    <property type="entry name" value="PROTEIN ABCI7, CHLOROPLASTIC"/>
    <property type="match status" value="1"/>
</dbReference>
<dbReference type="Pfam" id="PF01458">
    <property type="entry name" value="SUFBD_core"/>
    <property type="match status" value="1"/>
</dbReference>
<organism evidence="4 5">
    <name type="scientific">Legionella nautarum</name>
    <dbReference type="NCBI Taxonomy" id="45070"/>
    <lineage>
        <taxon>Bacteria</taxon>
        <taxon>Pseudomonadati</taxon>
        <taxon>Pseudomonadota</taxon>
        <taxon>Gammaproteobacteria</taxon>
        <taxon>Legionellales</taxon>
        <taxon>Legionellaceae</taxon>
        <taxon>Legionella</taxon>
    </lineage>
</organism>
<comment type="similarity">
    <text evidence="1">Belongs to the iron-sulfur cluster assembly SufBD family.</text>
</comment>
<evidence type="ECO:0000259" key="3">
    <source>
        <dbReference type="Pfam" id="PF19295"/>
    </source>
</evidence>
<comment type="caution">
    <text evidence="4">The sequence shown here is derived from an EMBL/GenBank/DDBJ whole genome shotgun (WGS) entry which is preliminary data.</text>
</comment>